<dbReference type="SUPFAM" id="SSF54862">
    <property type="entry name" value="4Fe-4S ferredoxins"/>
    <property type="match status" value="1"/>
</dbReference>
<evidence type="ECO:0000256" key="1">
    <source>
        <dbReference type="ARBA" id="ARBA00022723"/>
    </source>
</evidence>
<name>A0A7V2WM27_9BACT</name>
<evidence type="ECO:0000313" key="5">
    <source>
        <dbReference type="EMBL" id="HFC03792.1"/>
    </source>
</evidence>
<dbReference type="InterPro" id="IPR017900">
    <property type="entry name" value="4Fe4S_Fe_S_CS"/>
</dbReference>
<dbReference type="PROSITE" id="PS00198">
    <property type="entry name" value="4FE4S_FER_1"/>
    <property type="match status" value="1"/>
</dbReference>
<dbReference type="Proteomes" id="UP000885722">
    <property type="component" value="Unassembled WGS sequence"/>
</dbReference>
<evidence type="ECO:0000256" key="2">
    <source>
        <dbReference type="ARBA" id="ARBA00023004"/>
    </source>
</evidence>
<comment type="caution">
    <text evidence="5">The sequence shown here is derived from an EMBL/GenBank/DDBJ whole genome shotgun (WGS) entry which is preliminary data.</text>
</comment>
<keyword evidence="2" id="KW-0408">Iron</keyword>
<keyword evidence="1" id="KW-0479">Metal-binding</keyword>
<gene>
    <name evidence="5" type="ORF">ENJ74_02855</name>
</gene>
<dbReference type="AlphaFoldDB" id="A0A7V2WM27"/>
<evidence type="ECO:0000259" key="4">
    <source>
        <dbReference type="PROSITE" id="PS51379"/>
    </source>
</evidence>
<protein>
    <submittedName>
        <fullName evidence="5">4Fe-4S dicluster domain-containing protein</fullName>
    </submittedName>
</protein>
<organism evidence="5">
    <name type="scientific">Nitratifractor salsuginis</name>
    <dbReference type="NCBI Taxonomy" id="269261"/>
    <lineage>
        <taxon>Bacteria</taxon>
        <taxon>Pseudomonadati</taxon>
        <taxon>Campylobacterota</taxon>
        <taxon>Epsilonproteobacteria</taxon>
        <taxon>Campylobacterales</taxon>
        <taxon>Sulfurovaceae</taxon>
        <taxon>Nitratifractor</taxon>
    </lineage>
</organism>
<dbReference type="InterPro" id="IPR017896">
    <property type="entry name" value="4Fe4S_Fe-S-bd"/>
</dbReference>
<feature type="domain" description="4Fe-4S ferredoxin-type" evidence="4">
    <location>
        <begin position="35"/>
        <end position="71"/>
    </location>
</feature>
<dbReference type="Pfam" id="PF12838">
    <property type="entry name" value="Fer4_7"/>
    <property type="match status" value="1"/>
</dbReference>
<dbReference type="EMBL" id="DRNO01000192">
    <property type="protein sequence ID" value="HFC03792.1"/>
    <property type="molecule type" value="Genomic_DNA"/>
</dbReference>
<accession>A0A7V2WM27</accession>
<dbReference type="PROSITE" id="PS51379">
    <property type="entry name" value="4FE4S_FER_2"/>
    <property type="match status" value="2"/>
</dbReference>
<sequence>MAVMITDICINCAACIDECPVEAIVDEDDNPTGEDIYYVYADKCVECVGYHDTPACAEACPTEGCIVWTDCVEGMPCREDIPAEARANHTPVIED</sequence>
<keyword evidence="3" id="KW-0411">Iron-sulfur</keyword>
<dbReference type="GO" id="GO:0051536">
    <property type="term" value="F:iron-sulfur cluster binding"/>
    <property type="evidence" value="ECO:0007669"/>
    <property type="project" value="UniProtKB-KW"/>
</dbReference>
<proteinExistence type="predicted"/>
<evidence type="ECO:0000256" key="3">
    <source>
        <dbReference type="ARBA" id="ARBA00023014"/>
    </source>
</evidence>
<reference evidence="5" key="1">
    <citation type="journal article" date="2020" name="mSystems">
        <title>Genome- and Community-Level Interaction Insights into Carbon Utilization and Element Cycling Functions of Hydrothermarchaeota in Hydrothermal Sediment.</title>
        <authorList>
            <person name="Zhou Z."/>
            <person name="Liu Y."/>
            <person name="Xu W."/>
            <person name="Pan J."/>
            <person name="Luo Z.H."/>
            <person name="Li M."/>
        </authorList>
    </citation>
    <scope>NUCLEOTIDE SEQUENCE [LARGE SCALE GENOMIC DNA]</scope>
    <source>
        <strain evidence="5">HyVt-513</strain>
    </source>
</reference>
<feature type="domain" description="4Fe-4S ferredoxin-type" evidence="4">
    <location>
        <begin position="1"/>
        <end position="29"/>
    </location>
</feature>
<dbReference type="GO" id="GO:0046872">
    <property type="term" value="F:metal ion binding"/>
    <property type="evidence" value="ECO:0007669"/>
    <property type="project" value="UniProtKB-KW"/>
</dbReference>
<dbReference type="Gene3D" id="3.30.70.20">
    <property type="match status" value="1"/>
</dbReference>